<dbReference type="GeneID" id="1444322"/>
<evidence type="ECO:0000259" key="4">
    <source>
        <dbReference type="Pfam" id="PF00535"/>
    </source>
</evidence>
<dbReference type="GO" id="GO:0016757">
    <property type="term" value="F:glycosyltransferase activity"/>
    <property type="evidence" value="ECO:0007669"/>
    <property type="project" value="UniProtKB-KW"/>
</dbReference>
<proteinExistence type="inferred from homology"/>
<gene>
    <name evidence="5" type="ORF">HA331_04415</name>
</gene>
<organism evidence="5 6">
    <name type="scientific">Pyrococcus horikoshii</name>
    <dbReference type="NCBI Taxonomy" id="53953"/>
    <lineage>
        <taxon>Archaea</taxon>
        <taxon>Methanobacteriati</taxon>
        <taxon>Methanobacteriota</taxon>
        <taxon>Thermococci</taxon>
        <taxon>Thermococcales</taxon>
        <taxon>Thermococcaceae</taxon>
        <taxon>Pyrococcus</taxon>
    </lineage>
</organism>
<dbReference type="AlphaFoldDB" id="A0A832T8X5"/>
<dbReference type="Pfam" id="PF00535">
    <property type="entry name" value="Glycos_transf_2"/>
    <property type="match status" value="2"/>
</dbReference>
<feature type="domain" description="Glycosyltransferase 2-like" evidence="4">
    <location>
        <begin position="4"/>
        <end position="50"/>
    </location>
</feature>
<dbReference type="Proteomes" id="UP000617544">
    <property type="component" value="Unassembled WGS sequence"/>
</dbReference>
<comment type="caution">
    <text evidence="5">The sequence shown here is derived from an EMBL/GenBank/DDBJ whole genome shotgun (WGS) entry which is preliminary data.</text>
</comment>
<dbReference type="InterPro" id="IPR029044">
    <property type="entry name" value="Nucleotide-diphossugar_trans"/>
</dbReference>
<name>A0A832T8X5_PYRHR</name>
<evidence type="ECO:0000256" key="3">
    <source>
        <dbReference type="ARBA" id="ARBA00022679"/>
    </source>
</evidence>
<evidence type="ECO:0000313" key="6">
    <source>
        <dbReference type="Proteomes" id="UP000617544"/>
    </source>
</evidence>
<sequence>MKISAVVVTFNRKKLLLECLNALRNQTYPLDAIFIIDGPSTDGTPEALLECGYIKELPPKKGNWSWETKNVIYSPINNKPIKVYYVRLYKDVGGSGGFYEGVKRAYEEGYNWIWLMDDDAEPREDALEKLIRYMNLPGVIALAPTVIRPTGEISKPHRGILCFKKIFPMIQIPLDESKYKSNQPVQIDFVSFVGPLIKRDAIKIVGFPKKEFFIHHDDVEYSIRLRTVGKIYLIPDSVIIHKENIKKTSLIKKRFLGKTIYRIPYNKLWKTYYGTRNLTYLGRIYSKSKFKFYFKLLKRWAVSVGAIILFDDHKIKRIQFITSAYLDGLRGKFDNEKPKRILYGGKKE</sequence>
<evidence type="ECO:0000256" key="1">
    <source>
        <dbReference type="ARBA" id="ARBA00006739"/>
    </source>
</evidence>
<feature type="domain" description="Glycosyltransferase 2-like" evidence="4">
    <location>
        <begin position="79"/>
        <end position="201"/>
    </location>
</feature>
<comment type="similarity">
    <text evidence="1">Belongs to the glycosyltransferase 2 family.</text>
</comment>
<dbReference type="SUPFAM" id="SSF53448">
    <property type="entry name" value="Nucleotide-diphospho-sugar transferases"/>
    <property type="match status" value="1"/>
</dbReference>
<evidence type="ECO:0000313" key="5">
    <source>
        <dbReference type="EMBL" id="HII60989.1"/>
    </source>
</evidence>
<evidence type="ECO:0000256" key="2">
    <source>
        <dbReference type="ARBA" id="ARBA00022676"/>
    </source>
</evidence>
<protein>
    <submittedName>
        <fullName evidence="5">Glycosyltransferase</fullName>
    </submittedName>
</protein>
<dbReference type="PANTHER" id="PTHR43179">
    <property type="entry name" value="RHAMNOSYLTRANSFERASE WBBL"/>
    <property type="match status" value="1"/>
</dbReference>
<dbReference type="RefSeq" id="WP_010884535.1">
    <property type="nucleotide sequence ID" value="NZ_DUJN01000004.1"/>
</dbReference>
<keyword evidence="2" id="KW-0328">Glycosyltransferase</keyword>
<dbReference type="PANTHER" id="PTHR43179:SF12">
    <property type="entry name" value="GALACTOFURANOSYLTRANSFERASE GLFT2"/>
    <property type="match status" value="1"/>
</dbReference>
<dbReference type="CDD" id="cd04185">
    <property type="entry name" value="GT_2_like_b"/>
    <property type="match status" value="1"/>
</dbReference>
<dbReference type="EMBL" id="DUJN01000004">
    <property type="protein sequence ID" value="HII60989.1"/>
    <property type="molecule type" value="Genomic_DNA"/>
</dbReference>
<dbReference type="InterPro" id="IPR001173">
    <property type="entry name" value="Glyco_trans_2-like"/>
</dbReference>
<dbReference type="Gene3D" id="3.90.550.10">
    <property type="entry name" value="Spore Coat Polysaccharide Biosynthesis Protein SpsA, Chain A"/>
    <property type="match status" value="1"/>
</dbReference>
<reference evidence="5" key="1">
    <citation type="journal article" date="2020" name="bioRxiv">
        <title>A rank-normalized archaeal taxonomy based on genome phylogeny resolves widespread incomplete and uneven classifications.</title>
        <authorList>
            <person name="Rinke C."/>
            <person name="Chuvochina M."/>
            <person name="Mussig A.J."/>
            <person name="Chaumeil P.-A."/>
            <person name="Waite D.W."/>
            <person name="Whitman W.B."/>
            <person name="Parks D.H."/>
            <person name="Hugenholtz P."/>
        </authorList>
    </citation>
    <scope>NUCLEOTIDE SEQUENCE</scope>
    <source>
        <strain evidence="5">UBA8834</strain>
    </source>
</reference>
<keyword evidence="3 5" id="KW-0808">Transferase</keyword>
<accession>A0A832T8X5</accession>
<dbReference type="OMA" id="IAYLREP"/>